<keyword evidence="1" id="KW-0812">Transmembrane</keyword>
<dbReference type="AlphaFoldDB" id="A0A0C3D9F5"/>
<feature type="transmembrane region" description="Helical" evidence="1">
    <location>
        <begin position="20"/>
        <end position="49"/>
    </location>
</feature>
<name>A0A0C3D9F5_9AGAM</name>
<dbReference type="InParanoid" id="A0A0C3D9F5"/>
<gene>
    <name evidence="2" type="ORF">SCLCIDRAFT_487480</name>
</gene>
<keyword evidence="1" id="KW-1133">Transmembrane helix</keyword>
<accession>A0A0C3D9F5</accession>
<dbReference type="EMBL" id="KN822201">
    <property type="protein sequence ID" value="KIM52726.1"/>
    <property type="molecule type" value="Genomic_DNA"/>
</dbReference>
<reference evidence="2 3" key="1">
    <citation type="submission" date="2014-04" db="EMBL/GenBank/DDBJ databases">
        <authorList>
            <consortium name="DOE Joint Genome Institute"/>
            <person name="Kuo A."/>
            <person name="Kohler A."/>
            <person name="Nagy L.G."/>
            <person name="Floudas D."/>
            <person name="Copeland A."/>
            <person name="Barry K.W."/>
            <person name="Cichocki N."/>
            <person name="Veneault-Fourrey C."/>
            <person name="LaButti K."/>
            <person name="Lindquist E.A."/>
            <person name="Lipzen A."/>
            <person name="Lundell T."/>
            <person name="Morin E."/>
            <person name="Murat C."/>
            <person name="Sun H."/>
            <person name="Tunlid A."/>
            <person name="Henrissat B."/>
            <person name="Grigoriev I.V."/>
            <person name="Hibbett D.S."/>
            <person name="Martin F."/>
            <person name="Nordberg H.P."/>
            <person name="Cantor M.N."/>
            <person name="Hua S.X."/>
        </authorList>
    </citation>
    <scope>NUCLEOTIDE SEQUENCE [LARGE SCALE GENOMIC DNA]</scope>
    <source>
        <strain evidence="2 3">Foug A</strain>
    </source>
</reference>
<keyword evidence="3" id="KW-1185">Reference proteome</keyword>
<dbReference type="HOGENOM" id="CLU_2074512_0_0_1"/>
<sequence>MNPSPHMALSIEFDTVMTWFIAQIVGWSVPLTLGIAGACSCILASLLCLPLHFSYNHVTLAVSPDYSKRGTLVGGLVFNHSAAIAELLPKPQHGRTFLHSDPIAFDILNLVRGVHETL</sequence>
<protein>
    <submittedName>
        <fullName evidence="2">Uncharacterized protein</fullName>
    </submittedName>
</protein>
<dbReference type="Proteomes" id="UP000053989">
    <property type="component" value="Unassembled WGS sequence"/>
</dbReference>
<proteinExistence type="predicted"/>
<reference evidence="3" key="2">
    <citation type="submission" date="2015-01" db="EMBL/GenBank/DDBJ databases">
        <title>Evolutionary Origins and Diversification of the Mycorrhizal Mutualists.</title>
        <authorList>
            <consortium name="DOE Joint Genome Institute"/>
            <consortium name="Mycorrhizal Genomics Consortium"/>
            <person name="Kohler A."/>
            <person name="Kuo A."/>
            <person name="Nagy L.G."/>
            <person name="Floudas D."/>
            <person name="Copeland A."/>
            <person name="Barry K.W."/>
            <person name="Cichocki N."/>
            <person name="Veneault-Fourrey C."/>
            <person name="LaButti K."/>
            <person name="Lindquist E.A."/>
            <person name="Lipzen A."/>
            <person name="Lundell T."/>
            <person name="Morin E."/>
            <person name="Murat C."/>
            <person name="Riley R."/>
            <person name="Ohm R."/>
            <person name="Sun H."/>
            <person name="Tunlid A."/>
            <person name="Henrissat B."/>
            <person name="Grigoriev I.V."/>
            <person name="Hibbett D.S."/>
            <person name="Martin F."/>
        </authorList>
    </citation>
    <scope>NUCLEOTIDE SEQUENCE [LARGE SCALE GENOMIC DNA]</scope>
    <source>
        <strain evidence="3">Foug A</strain>
    </source>
</reference>
<evidence type="ECO:0000256" key="1">
    <source>
        <dbReference type="SAM" id="Phobius"/>
    </source>
</evidence>
<evidence type="ECO:0000313" key="3">
    <source>
        <dbReference type="Proteomes" id="UP000053989"/>
    </source>
</evidence>
<organism evidence="2 3">
    <name type="scientific">Scleroderma citrinum Foug A</name>
    <dbReference type="NCBI Taxonomy" id="1036808"/>
    <lineage>
        <taxon>Eukaryota</taxon>
        <taxon>Fungi</taxon>
        <taxon>Dikarya</taxon>
        <taxon>Basidiomycota</taxon>
        <taxon>Agaricomycotina</taxon>
        <taxon>Agaricomycetes</taxon>
        <taxon>Agaricomycetidae</taxon>
        <taxon>Boletales</taxon>
        <taxon>Sclerodermatineae</taxon>
        <taxon>Sclerodermataceae</taxon>
        <taxon>Scleroderma</taxon>
    </lineage>
</organism>
<evidence type="ECO:0000313" key="2">
    <source>
        <dbReference type="EMBL" id="KIM52726.1"/>
    </source>
</evidence>
<keyword evidence="1" id="KW-0472">Membrane</keyword>